<feature type="binding site" evidence="6">
    <location>
        <position position="329"/>
    </location>
    <ligand>
        <name>FAD</name>
        <dbReference type="ChEBI" id="CHEBI:57692"/>
    </ligand>
</feature>
<accession>A0A940P4H5</accession>
<dbReference type="InterPro" id="IPR036188">
    <property type="entry name" value="FAD/NAD-bd_sf"/>
</dbReference>
<dbReference type="InterPro" id="IPR050097">
    <property type="entry name" value="Ferredoxin-NADP_redctase_2"/>
</dbReference>
<comment type="similarity">
    <text evidence="6">Belongs to the ferredoxin--NADP reductase type 2 family.</text>
</comment>
<reference evidence="8" key="1">
    <citation type="submission" date="2020-12" db="EMBL/GenBank/DDBJ databases">
        <title>Vagococcus allomyrinae sp. nov. and Enterococcus lavae sp. nov., isolated from the larvae of Allomyrina dichotoma.</title>
        <authorList>
            <person name="Lee S.D."/>
        </authorList>
    </citation>
    <scope>NUCLEOTIDE SEQUENCE</scope>
    <source>
        <strain evidence="8">BWB3-3</strain>
    </source>
</reference>
<dbReference type="InterPro" id="IPR023753">
    <property type="entry name" value="FAD/NAD-binding_dom"/>
</dbReference>
<evidence type="ECO:0000259" key="7">
    <source>
        <dbReference type="Pfam" id="PF07992"/>
    </source>
</evidence>
<keyword evidence="5 6" id="KW-0560">Oxidoreductase</keyword>
<dbReference type="PRINTS" id="PR00368">
    <property type="entry name" value="FADPNR"/>
</dbReference>
<evidence type="ECO:0000313" key="8">
    <source>
        <dbReference type="EMBL" id="MBP1041404.1"/>
    </source>
</evidence>
<comment type="cofactor">
    <cofactor evidence="6">
        <name>FAD</name>
        <dbReference type="ChEBI" id="CHEBI:57692"/>
    </cofactor>
    <text evidence="6">Binds 1 FAD per subunit.</text>
</comment>
<dbReference type="Proteomes" id="UP000674938">
    <property type="component" value="Unassembled WGS sequence"/>
</dbReference>
<organism evidence="8 9">
    <name type="scientific">Vagococcus allomyrinae</name>
    <dbReference type="NCBI Taxonomy" id="2794353"/>
    <lineage>
        <taxon>Bacteria</taxon>
        <taxon>Bacillati</taxon>
        <taxon>Bacillota</taxon>
        <taxon>Bacilli</taxon>
        <taxon>Lactobacillales</taxon>
        <taxon>Enterococcaceae</taxon>
        <taxon>Vagococcus</taxon>
    </lineage>
</organism>
<dbReference type="GO" id="GO:0050661">
    <property type="term" value="F:NADP binding"/>
    <property type="evidence" value="ECO:0007669"/>
    <property type="project" value="UniProtKB-UniRule"/>
</dbReference>
<gene>
    <name evidence="8" type="ORF">I6N95_10345</name>
</gene>
<evidence type="ECO:0000256" key="1">
    <source>
        <dbReference type="ARBA" id="ARBA00011738"/>
    </source>
</evidence>
<name>A0A940P4H5_9ENTE</name>
<dbReference type="GO" id="GO:0050660">
    <property type="term" value="F:flavin adenine dinucleotide binding"/>
    <property type="evidence" value="ECO:0007669"/>
    <property type="project" value="UniProtKB-UniRule"/>
</dbReference>
<feature type="binding site" evidence="6">
    <location>
        <position position="288"/>
    </location>
    <ligand>
        <name>FAD</name>
        <dbReference type="ChEBI" id="CHEBI:57692"/>
    </ligand>
</feature>
<feature type="binding site" evidence="6">
    <location>
        <position position="120"/>
    </location>
    <ligand>
        <name>FAD</name>
        <dbReference type="ChEBI" id="CHEBI:57692"/>
    </ligand>
</feature>
<dbReference type="AlphaFoldDB" id="A0A940P4H5"/>
<dbReference type="SUPFAM" id="SSF51905">
    <property type="entry name" value="FAD/NAD(P)-binding domain"/>
    <property type="match status" value="1"/>
</dbReference>
<keyword evidence="3 6" id="KW-0274">FAD</keyword>
<evidence type="ECO:0000256" key="5">
    <source>
        <dbReference type="ARBA" id="ARBA00023002"/>
    </source>
</evidence>
<keyword evidence="9" id="KW-1185">Reference proteome</keyword>
<proteinExistence type="inferred from homology"/>
<feature type="binding site" evidence="6">
    <location>
        <position position="42"/>
    </location>
    <ligand>
        <name>FAD</name>
        <dbReference type="ChEBI" id="CHEBI:57692"/>
    </ligand>
</feature>
<evidence type="ECO:0000256" key="2">
    <source>
        <dbReference type="ARBA" id="ARBA00022630"/>
    </source>
</evidence>
<dbReference type="Pfam" id="PF07992">
    <property type="entry name" value="Pyr_redox_2"/>
    <property type="match status" value="1"/>
</dbReference>
<dbReference type="EMBL" id="JAEEGA010000006">
    <property type="protein sequence ID" value="MBP1041404.1"/>
    <property type="molecule type" value="Genomic_DNA"/>
</dbReference>
<feature type="domain" description="FAD/NAD(P)-binding" evidence="7">
    <location>
        <begin position="5"/>
        <end position="302"/>
    </location>
</feature>
<dbReference type="InterPro" id="IPR022890">
    <property type="entry name" value="Fd--NADP_Rdtase_type_2"/>
</dbReference>
<feature type="binding site" evidence="6">
    <location>
        <position position="86"/>
    </location>
    <ligand>
        <name>FAD</name>
        <dbReference type="ChEBI" id="CHEBI:57692"/>
    </ligand>
</feature>
<sequence>MKDIFDVTIVGGGPAGLFSAFYSGLREMKTKVIEYHDTLGGKLNVYPEKIIWDIGGLPPQPAGKVIEHLVAQALFFKPTIVTGEKIVSIDHEGQSFVLTSESGTKHYSKTIIMAIGYGLLKPTKLQIDGAEKFELTNLLYTVQNPASLKGKRVLISGGGNSAVDWANLLEPIAAEVHLSYRKDQLKGHEAEVTKLLASQVSYHNNHDIQALVASSTDSTQIERVILKETKTGALKEVEVDVVVINHGFEYESTIFDNNSVGLSTVEDYYIQTAASNMSEIPGIFAAGDVVKHDGKLHLIAGAFHDACNAVNQAKRYIEPEAYEYGRVSSHNDSFAEENKELVKAFFVD</sequence>
<evidence type="ECO:0000256" key="4">
    <source>
        <dbReference type="ARBA" id="ARBA00022857"/>
    </source>
</evidence>
<keyword evidence="2 6" id="KW-0285">Flavoprotein</keyword>
<evidence type="ECO:0000256" key="3">
    <source>
        <dbReference type="ARBA" id="ARBA00022827"/>
    </source>
</evidence>
<dbReference type="Gene3D" id="3.50.50.60">
    <property type="entry name" value="FAD/NAD(P)-binding domain"/>
    <property type="match status" value="2"/>
</dbReference>
<comment type="catalytic activity">
    <reaction evidence="6">
        <text>2 reduced [2Fe-2S]-[ferredoxin] + NADP(+) + H(+) = 2 oxidized [2Fe-2S]-[ferredoxin] + NADPH</text>
        <dbReference type="Rhea" id="RHEA:20125"/>
        <dbReference type="Rhea" id="RHEA-COMP:10000"/>
        <dbReference type="Rhea" id="RHEA-COMP:10001"/>
        <dbReference type="ChEBI" id="CHEBI:15378"/>
        <dbReference type="ChEBI" id="CHEBI:33737"/>
        <dbReference type="ChEBI" id="CHEBI:33738"/>
        <dbReference type="ChEBI" id="CHEBI:57783"/>
        <dbReference type="ChEBI" id="CHEBI:58349"/>
        <dbReference type="EC" id="1.18.1.2"/>
    </reaction>
</comment>
<evidence type="ECO:0000256" key="6">
    <source>
        <dbReference type="HAMAP-Rule" id="MF_01685"/>
    </source>
</evidence>
<dbReference type="RefSeq" id="WP_209527320.1">
    <property type="nucleotide sequence ID" value="NZ_JAEEGA010000006.1"/>
</dbReference>
<keyword evidence="4 6" id="KW-0521">NADP</keyword>
<dbReference type="PRINTS" id="PR00469">
    <property type="entry name" value="PNDRDTASEII"/>
</dbReference>
<feature type="binding site" evidence="6">
    <location>
        <position position="34"/>
    </location>
    <ligand>
        <name>FAD</name>
        <dbReference type="ChEBI" id="CHEBI:57692"/>
    </ligand>
</feature>
<feature type="binding site" evidence="6">
    <location>
        <position position="46"/>
    </location>
    <ligand>
        <name>FAD</name>
        <dbReference type="ChEBI" id="CHEBI:57692"/>
    </ligand>
</feature>
<dbReference type="HAMAP" id="MF_01685">
    <property type="entry name" value="FENR2"/>
    <property type="match status" value="1"/>
</dbReference>
<dbReference type="GO" id="GO:0004324">
    <property type="term" value="F:ferredoxin-NADP+ reductase activity"/>
    <property type="evidence" value="ECO:0007669"/>
    <property type="project" value="UniProtKB-UniRule"/>
</dbReference>
<dbReference type="PANTHER" id="PTHR48105">
    <property type="entry name" value="THIOREDOXIN REDUCTASE 1-RELATED-RELATED"/>
    <property type="match status" value="1"/>
</dbReference>
<comment type="caution">
    <text evidence="8">The sequence shown here is derived from an EMBL/GenBank/DDBJ whole genome shotgun (WGS) entry which is preliminary data.</text>
</comment>
<evidence type="ECO:0000313" key="9">
    <source>
        <dbReference type="Proteomes" id="UP000674938"/>
    </source>
</evidence>
<protein>
    <recommendedName>
        <fullName evidence="6">Ferredoxin--NADP reductase</fullName>
        <shortName evidence="6">FNR</shortName>
        <shortName evidence="6">Fd-NADP(+) reductase</shortName>
        <ecNumber evidence="6">1.18.1.2</ecNumber>
    </recommendedName>
</protein>
<comment type="subunit">
    <text evidence="1 6">Homodimer.</text>
</comment>
<dbReference type="EC" id="1.18.1.2" evidence="6"/>
<comment type="caution">
    <text evidence="6">Lacks conserved residue(s) required for the propagation of feature annotation.</text>
</comment>